<dbReference type="InterPro" id="IPR051148">
    <property type="entry name" value="Zona_Pellucida_Domain_gp"/>
</dbReference>
<organism evidence="3 4">
    <name type="scientific">Salmo salar</name>
    <name type="common">Atlantic salmon</name>
    <dbReference type="NCBI Taxonomy" id="8030"/>
    <lineage>
        <taxon>Eukaryota</taxon>
        <taxon>Metazoa</taxon>
        <taxon>Chordata</taxon>
        <taxon>Craniata</taxon>
        <taxon>Vertebrata</taxon>
        <taxon>Euteleostomi</taxon>
        <taxon>Actinopterygii</taxon>
        <taxon>Neopterygii</taxon>
        <taxon>Teleostei</taxon>
        <taxon>Protacanthopterygii</taxon>
        <taxon>Salmoniformes</taxon>
        <taxon>Salmonidae</taxon>
        <taxon>Salmoninae</taxon>
        <taxon>Salmo</taxon>
    </lineage>
</organism>
<evidence type="ECO:0000256" key="1">
    <source>
        <dbReference type="SAM" id="MobiDB-lite"/>
    </source>
</evidence>
<dbReference type="PANTHER" id="PTHR23343">
    <property type="entry name" value="ZONA PELLUCIDA SPERM-BINDING PROTEIN"/>
    <property type="match status" value="1"/>
</dbReference>
<gene>
    <name evidence="4" type="primary">LOC106601204</name>
</gene>
<feature type="compositionally biased region" description="Polar residues" evidence="1">
    <location>
        <begin position="528"/>
        <end position="543"/>
    </location>
</feature>
<protein>
    <submittedName>
        <fullName evidence="4">Uncharacterized protein</fullName>
    </submittedName>
</protein>
<evidence type="ECO:0000313" key="4">
    <source>
        <dbReference type="RefSeq" id="XP_045572016.1"/>
    </source>
</evidence>
<keyword evidence="2" id="KW-0732">Signal</keyword>
<dbReference type="RefSeq" id="XP_045572016.1">
    <property type="nucleotide sequence ID" value="XM_045716060.1"/>
</dbReference>
<dbReference type="GeneID" id="106601204"/>
<keyword evidence="3" id="KW-1185">Reference proteome</keyword>
<sequence length="632" mass="70540">MYFKQKGYGILLLYILTITRYLRGQAHDSTGKIIIHTPVEFTESTQNPISSDSVTRNDKLTHYIPTTKTNVRQTNQSRISVEMPARRQLHDTKPGEMGESYENVRKYKLSQDFEELNRSRRSGRTRTVVFNDKNGKYHSKQHEEKHSEDFPFKSFSNIDCNQGKIQNLHRGKFSITGNDENHSDSVTPGVRAGKIRVRGEIAKAESWMRMEPEVECGDETMILSIRGRRALHLLVDRANASAVPLAHLPSQCGYSVESTWRDLTFVVPYNACHVKQEVDGSYVLPLIWRGTPVKMSCPVSQALAPSSLCCSSQGMTVRLQVHGAKEELRVQVTGKWTPLLSLALQCGYRMDRQHGELLISAPFTACGITSKDGKYTLSLQIGEKAVTLACPSSPPDQVIQPLRPAADFPHYATMGPTNSVSTTLLSNPSSITPSYPVLHPFNPLPTFPPDQPSSPGIHVTSPLTNGPSVHPPLAQRLQAYPFYQYYYLHTMPLSESYQSPLSSSPPSQLPTTGPTESKPGHTPVPSHPNYNNSHVTQYSTTTAGHPVHSETPNLRTPEYTLHPYYHNYHHPNIPILEPPQGPSPGAKTVHKHTVELLCLTLHPILTTTPHKHPVVKSRDPITLMTLLFIFNL</sequence>
<proteinExistence type="predicted"/>
<feature type="chain" id="PRO_5046018810" evidence="2">
    <location>
        <begin position="25"/>
        <end position="632"/>
    </location>
</feature>
<feature type="signal peptide" evidence="2">
    <location>
        <begin position="1"/>
        <end position="24"/>
    </location>
</feature>
<accession>A0ABM3ELT5</accession>
<evidence type="ECO:0000313" key="3">
    <source>
        <dbReference type="Proteomes" id="UP001652741"/>
    </source>
</evidence>
<feature type="compositionally biased region" description="Low complexity" evidence="1">
    <location>
        <begin position="496"/>
        <end position="510"/>
    </location>
</feature>
<dbReference type="PANTHER" id="PTHR23343:SF117">
    <property type="entry name" value="ZONA PELLUCIDA SPERM-BINDING PROTEIN 4-LIKE ISOFORM X1"/>
    <property type="match status" value="1"/>
</dbReference>
<dbReference type="Proteomes" id="UP001652741">
    <property type="component" value="Chromosome ssa03"/>
</dbReference>
<evidence type="ECO:0000256" key="2">
    <source>
        <dbReference type="SAM" id="SignalP"/>
    </source>
</evidence>
<reference evidence="4" key="1">
    <citation type="submission" date="2025-08" db="UniProtKB">
        <authorList>
            <consortium name="RefSeq"/>
        </authorList>
    </citation>
    <scope>IDENTIFICATION</scope>
</reference>
<name>A0ABM3ELT5_SALSA</name>
<feature type="region of interest" description="Disordered" evidence="1">
    <location>
        <begin position="496"/>
        <end position="558"/>
    </location>
</feature>